<organism evidence="1 2">
    <name type="scientific">Uncinocarpus reesii (strain UAMH 1704)</name>
    <dbReference type="NCBI Taxonomy" id="336963"/>
    <lineage>
        <taxon>Eukaryota</taxon>
        <taxon>Fungi</taxon>
        <taxon>Dikarya</taxon>
        <taxon>Ascomycota</taxon>
        <taxon>Pezizomycotina</taxon>
        <taxon>Eurotiomycetes</taxon>
        <taxon>Eurotiomycetidae</taxon>
        <taxon>Onygenales</taxon>
        <taxon>Onygenaceae</taxon>
        <taxon>Uncinocarpus</taxon>
    </lineage>
</organism>
<name>C4JHH4_UNCRE</name>
<dbReference type="HOGENOM" id="CLU_2308162_0_0_1"/>
<dbReference type="KEGG" id="ure:UREG_01337"/>
<dbReference type="VEuPathDB" id="FungiDB:UREG_01337"/>
<sequence length="100" mass="11194">MDFQPPSSSASREKGFSLSQKLKIPTSEDVVRHVHPLRKIIAGGLSVKKNAVVQCNTQWFPMPSILPFSLYRLCLRKIANPNPSCPVRTRSHAQRGLPPF</sequence>
<protein>
    <submittedName>
        <fullName evidence="1">Uncharacterized protein</fullName>
    </submittedName>
</protein>
<dbReference type="InParanoid" id="C4JHH4"/>
<keyword evidence="2" id="KW-1185">Reference proteome</keyword>
<dbReference type="AlphaFoldDB" id="C4JHH4"/>
<evidence type="ECO:0000313" key="1">
    <source>
        <dbReference type="EMBL" id="EEP76488.1"/>
    </source>
</evidence>
<dbReference type="EMBL" id="CH476615">
    <property type="protein sequence ID" value="EEP76488.1"/>
    <property type="molecule type" value="Genomic_DNA"/>
</dbReference>
<accession>C4JHH4</accession>
<evidence type="ECO:0000313" key="2">
    <source>
        <dbReference type="Proteomes" id="UP000002058"/>
    </source>
</evidence>
<gene>
    <name evidence="1" type="ORF">UREG_01337</name>
</gene>
<dbReference type="RefSeq" id="XP_002541821.1">
    <property type="nucleotide sequence ID" value="XM_002541775.1"/>
</dbReference>
<proteinExistence type="predicted"/>
<dbReference type="GeneID" id="8442665"/>
<dbReference type="Proteomes" id="UP000002058">
    <property type="component" value="Unassembled WGS sequence"/>
</dbReference>
<reference evidence="2" key="1">
    <citation type="journal article" date="2009" name="Genome Res.">
        <title>Comparative genomic analyses of the human fungal pathogens Coccidioides and their relatives.</title>
        <authorList>
            <person name="Sharpton T.J."/>
            <person name="Stajich J.E."/>
            <person name="Rounsley S.D."/>
            <person name="Gardner M.J."/>
            <person name="Wortman J.R."/>
            <person name="Jordar V.S."/>
            <person name="Maiti R."/>
            <person name="Kodira C.D."/>
            <person name="Neafsey D.E."/>
            <person name="Zeng Q."/>
            <person name="Hung C.-Y."/>
            <person name="McMahan C."/>
            <person name="Muszewska A."/>
            <person name="Grynberg M."/>
            <person name="Mandel M.A."/>
            <person name="Kellner E.M."/>
            <person name="Barker B.M."/>
            <person name="Galgiani J.N."/>
            <person name="Orbach M.J."/>
            <person name="Kirkland T.N."/>
            <person name="Cole G.T."/>
            <person name="Henn M.R."/>
            <person name="Birren B.W."/>
            <person name="Taylor J.W."/>
        </authorList>
    </citation>
    <scope>NUCLEOTIDE SEQUENCE [LARGE SCALE GENOMIC DNA]</scope>
    <source>
        <strain evidence="2">UAMH 1704</strain>
    </source>
</reference>